<accession>A0A091CPC8</accession>
<dbReference type="Proteomes" id="UP000028990">
    <property type="component" value="Unassembled WGS sequence"/>
</dbReference>
<reference evidence="2 3" key="1">
    <citation type="submission" date="2013-11" db="EMBL/GenBank/DDBJ databases">
        <title>The Damaraland mole rat (Fukomys damarensis) genome and evolution of African mole rats.</title>
        <authorList>
            <person name="Gladyshev V.N."/>
            <person name="Fang X."/>
        </authorList>
    </citation>
    <scope>NUCLEOTIDE SEQUENCE [LARGE SCALE GENOMIC DNA]</scope>
    <source>
        <tissue evidence="2">Liver</tissue>
    </source>
</reference>
<feature type="region of interest" description="Disordered" evidence="1">
    <location>
        <begin position="56"/>
        <end position="79"/>
    </location>
</feature>
<dbReference type="PANTHER" id="PTHR35543">
    <property type="entry name" value="PROTEIN C11ORF74"/>
    <property type="match status" value="1"/>
</dbReference>
<evidence type="ECO:0000313" key="3">
    <source>
        <dbReference type="Proteomes" id="UP000028990"/>
    </source>
</evidence>
<evidence type="ECO:0000256" key="1">
    <source>
        <dbReference type="SAM" id="MobiDB-lite"/>
    </source>
</evidence>
<gene>
    <name evidence="2" type="ORF">H920_18744</name>
</gene>
<keyword evidence="3" id="KW-1185">Reference proteome</keyword>
<evidence type="ECO:0000313" key="2">
    <source>
        <dbReference type="EMBL" id="KFO19907.1"/>
    </source>
</evidence>
<dbReference type="Pfam" id="PF17722">
    <property type="entry name" value="IFTAP"/>
    <property type="match status" value="1"/>
</dbReference>
<dbReference type="STRING" id="885580.ENSFDAP00000001520"/>
<sequence>MTKRGAFGPDASGNTFTSVEFTRKSEPHDHHLRNKSTFLCTSSERVEEEQVDNFLDLEDMDVDEEMEPQMSKGEVEEDISSCVPSYIPSAYQSCTTEEKLKPTMKGKEQKEEILGDEVQPFSLDEDFDYDSVTLTPKFTSAEMETLRERLKQERKNTNPYVREPHS</sequence>
<proteinExistence type="predicted"/>
<organism evidence="2 3">
    <name type="scientific">Fukomys damarensis</name>
    <name type="common">Damaraland mole rat</name>
    <name type="synonym">Cryptomys damarensis</name>
    <dbReference type="NCBI Taxonomy" id="885580"/>
    <lineage>
        <taxon>Eukaryota</taxon>
        <taxon>Metazoa</taxon>
        <taxon>Chordata</taxon>
        <taxon>Craniata</taxon>
        <taxon>Vertebrata</taxon>
        <taxon>Euteleostomi</taxon>
        <taxon>Mammalia</taxon>
        <taxon>Eutheria</taxon>
        <taxon>Euarchontoglires</taxon>
        <taxon>Glires</taxon>
        <taxon>Rodentia</taxon>
        <taxon>Hystricomorpha</taxon>
        <taxon>Bathyergidae</taxon>
        <taxon>Fukomys</taxon>
    </lineage>
</organism>
<name>A0A091CPC8_FUKDA</name>
<protein>
    <submittedName>
        <fullName evidence="2">Uncharacterized protein</fullName>
    </submittedName>
</protein>
<dbReference type="GO" id="GO:0120160">
    <property type="term" value="F:intraciliary transport particle A binding"/>
    <property type="evidence" value="ECO:0007669"/>
    <property type="project" value="TreeGrafter"/>
</dbReference>
<feature type="compositionally biased region" description="Acidic residues" evidence="1">
    <location>
        <begin position="56"/>
        <end position="67"/>
    </location>
</feature>
<dbReference type="EMBL" id="KN124869">
    <property type="protein sequence ID" value="KFO19907.1"/>
    <property type="molecule type" value="Genomic_DNA"/>
</dbReference>
<dbReference type="GO" id="GO:0005829">
    <property type="term" value="C:cytosol"/>
    <property type="evidence" value="ECO:0007669"/>
    <property type="project" value="TreeGrafter"/>
</dbReference>
<dbReference type="GO" id="GO:0097731">
    <property type="term" value="C:9+0 non-motile cilium"/>
    <property type="evidence" value="ECO:0007669"/>
    <property type="project" value="TreeGrafter"/>
</dbReference>
<dbReference type="PANTHER" id="PTHR35543:SF1">
    <property type="entry name" value="INTRAFLAGELLAR TRANSPORT-ASSOCIATED PROTEIN"/>
    <property type="match status" value="1"/>
</dbReference>
<dbReference type="GO" id="GO:0007340">
    <property type="term" value="P:acrosome reaction"/>
    <property type="evidence" value="ECO:0007669"/>
    <property type="project" value="TreeGrafter"/>
</dbReference>
<dbReference type="GO" id="GO:0007283">
    <property type="term" value="P:spermatogenesis"/>
    <property type="evidence" value="ECO:0007669"/>
    <property type="project" value="TreeGrafter"/>
</dbReference>
<dbReference type="AlphaFoldDB" id="A0A091CPC8"/>
<dbReference type="InterPro" id="IPR040028">
    <property type="entry name" value="IFTAP"/>
</dbReference>
<feature type="region of interest" description="Disordered" evidence="1">
    <location>
        <begin position="1"/>
        <end position="35"/>
    </location>
</feature>